<feature type="compositionally biased region" description="Basic and acidic residues" evidence="2">
    <location>
        <begin position="342"/>
        <end position="360"/>
    </location>
</feature>
<organism evidence="4 5">
    <name type="scientific">Moesziomyces aphidis</name>
    <name type="common">Pseudozyma aphidis</name>
    <dbReference type="NCBI Taxonomy" id="84754"/>
    <lineage>
        <taxon>Eukaryota</taxon>
        <taxon>Fungi</taxon>
        <taxon>Dikarya</taxon>
        <taxon>Basidiomycota</taxon>
        <taxon>Ustilaginomycotina</taxon>
        <taxon>Ustilaginomycetes</taxon>
        <taxon>Ustilaginales</taxon>
        <taxon>Ustilaginaceae</taxon>
        <taxon>Moesziomyces</taxon>
    </lineage>
</organism>
<feature type="compositionally biased region" description="Low complexity" evidence="2">
    <location>
        <begin position="642"/>
        <end position="652"/>
    </location>
</feature>
<feature type="compositionally biased region" description="Polar residues" evidence="2">
    <location>
        <begin position="493"/>
        <end position="502"/>
    </location>
</feature>
<gene>
    <name evidence="4" type="ORF">PaG_01989</name>
</gene>
<dbReference type="OrthoDB" id="10265409at2759"/>
<name>W3VPR8_MOEAP</name>
<evidence type="ECO:0000313" key="5">
    <source>
        <dbReference type="Proteomes" id="UP000019462"/>
    </source>
</evidence>
<comment type="caution">
    <text evidence="4">The sequence shown here is derived from an EMBL/GenBank/DDBJ whole genome shotgun (WGS) entry which is preliminary data.</text>
</comment>
<evidence type="ECO:0000259" key="3">
    <source>
        <dbReference type="PROSITE" id="PS50211"/>
    </source>
</evidence>
<evidence type="ECO:0000313" key="4">
    <source>
        <dbReference type="EMBL" id="ETS63683.1"/>
    </source>
</evidence>
<feature type="compositionally biased region" description="Basic and acidic residues" evidence="2">
    <location>
        <begin position="84"/>
        <end position="101"/>
    </location>
</feature>
<dbReference type="PROSITE" id="PS50211">
    <property type="entry name" value="DENN"/>
    <property type="match status" value="1"/>
</dbReference>
<feature type="region of interest" description="Disordered" evidence="2">
    <location>
        <begin position="76"/>
        <end position="105"/>
    </location>
</feature>
<feature type="compositionally biased region" description="Gly residues" evidence="2">
    <location>
        <begin position="808"/>
        <end position="832"/>
    </location>
</feature>
<feature type="region of interest" description="Disordered" evidence="2">
    <location>
        <begin position="284"/>
        <end position="307"/>
    </location>
</feature>
<dbReference type="InterPro" id="IPR037516">
    <property type="entry name" value="Tripartite_DENN"/>
</dbReference>
<dbReference type="GO" id="GO:0005085">
    <property type="term" value="F:guanyl-nucleotide exchange factor activity"/>
    <property type="evidence" value="ECO:0007669"/>
    <property type="project" value="InterPro"/>
</dbReference>
<comment type="similarity">
    <text evidence="1">Belongs to the DENND6 family.</text>
</comment>
<feature type="compositionally biased region" description="Low complexity" evidence="2">
    <location>
        <begin position="286"/>
        <end position="307"/>
    </location>
</feature>
<feature type="region of interest" description="Disordered" evidence="2">
    <location>
        <begin position="212"/>
        <end position="271"/>
    </location>
</feature>
<dbReference type="AlphaFoldDB" id="W3VPR8"/>
<proteinExistence type="inferred from homology"/>
<reference evidence="4 5" key="1">
    <citation type="journal article" date="2014" name="Genome Announc.">
        <title>Genome sequence of the basidiomycetous fungus Pseudozyma aphidis DSM70725, an efficient producer of biosurfactant mannosylerythritol lipids.</title>
        <authorList>
            <person name="Lorenz S."/>
            <person name="Guenther M."/>
            <person name="Grumaz C."/>
            <person name="Rupp S."/>
            <person name="Zibek S."/>
            <person name="Sohn K."/>
        </authorList>
    </citation>
    <scope>NUCLEOTIDE SEQUENCE [LARGE SCALE GENOMIC DNA]</scope>
    <source>
        <strain evidence="5">ATCC 32657 / CBS 517.83 / DSM 70725 / JCM 10318 / NBRC 10182 / NRRL Y-7954 / St-0401</strain>
    </source>
</reference>
<dbReference type="InterPro" id="IPR024224">
    <property type="entry name" value="DENND6"/>
</dbReference>
<feature type="compositionally biased region" description="Polar residues" evidence="2">
    <location>
        <begin position="443"/>
        <end position="453"/>
    </location>
</feature>
<feature type="compositionally biased region" description="Low complexity" evidence="2">
    <location>
        <begin position="245"/>
        <end position="259"/>
    </location>
</feature>
<feature type="region of interest" description="Disordered" evidence="2">
    <location>
        <begin position="342"/>
        <end position="404"/>
    </location>
</feature>
<evidence type="ECO:0000256" key="1">
    <source>
        <dbReference type="ARBA" id="ARBA00007159"/>
    </source>
</evidence>
<evidence type="ECO:0000256" key="2">
    <source>
        <dbReference type="SAM" id="MobiDB-lite"/>
    </source>
</evidence>
<feature type="region of interest" description="Disordered" evidence="2">
    <location>
        <begin position="156"/>
        <end position="199"/>
    </location>
</feature>
<keyword evidence="5" id="KW-1185">Reference proteome</keyword>
<feature type="compositionally biased region" description="Low complexity" evidence="2">
    <location>
        <begin position="167"/>
        <end position="199"/>
    </location>
</feature>
<dbReference type="EMBL" id="AWNI01000008">
    <property type="protein sequence ID" value="ETS63683.1"/>
    <property type="molecule type" value="Genomic_DNA"/>
</dbReference>
<feature type="compositionally biased region" description="Pro residues" evidence="2">
    <location>
        <begin position="474"/>
        <end position="484"/>
    </location>
</feature>
<protein>
    <recommendedName>
        <fullName evidence="3">UDENN domain-containing protein</fullName>
    </recommendedName>
</protein>
<dbReference type="PANTHER" id="PTHR13677">
    <property type="entry name" value="LD41638P"/>
    <property type="match status" value="1"/>
</dbReference>
<dbReference type="GO" id="GO:0055037">
    <property type="term" value="C:recycling endosome"/>
    <property type="evidence" value="ECO:0007669"/>
    <property type="project" value="TreeGrafter"/>
</dbReference>
<accession>W3VPR8</accession>
<feature type="domain" description="UDENN" evidence="3">
    <location>
        <begin position="549"/>
        <end position="982"/>
    </location>
</feature>
<dbReference type="Proteomes" id="UP000019462">
    <property type="component" value="Unassembled WGS sequence"/>
</dbReference>
<feature type="region of interest" description="Disordered" evidence="2">
    <location>
        <begin position="626"/>
        <end position="675"/>
    </location>
</feature>
<feature type="region of interest" description="Disordered" evidence="2">
    <location>
        <begin position="808"/>
        <end position="835"/>
    </location>
</feature>
<sequence>MQSQHAAHRWTDSFGWDEGLARAVSCASDARVYSSVELHRPPAGLSLHAVEQRPRLAWKELSRQLWRKGDFGFRAAPPPSAPLRHCEGQKARARVPSRESRGTLTPVMPAYHGSLSASNTGDGDLGLLAMQSSSPSTSFEPADHADARAAALTAIPAYPGTPPAEPPAAASSFTHSSASSPGAQLQPALAPNATSSAPPSAFAALSLEDELGQPNTSRSDLAPATSPPSTLPVSHRNRQHLHTNSHSSSSDAYTSAAESPASDRAHRNPPAPSRAIELASAAPLQAVTSSSTPPNAPPASVSQQSIASVSTITQARLPTSRSLASHVSSADKHALSLEQELDADRDAESSSNAHDSDTRTTHSAALARSSRRSRRSGLPPPQDRLPVGEGGPHAPPRNASFRDASKRLSVGAGYGDLGVDAYAPSGIAPSSPSMTSFLDLDSPRTSESSTTGRYNVPGRRTSLHAPSPRTSTFPVPPGSAPAPPSTSSDSRRQTGQKSSRPGSSASKTARAATQSSASPAASVSTHSPGTSTPASSLKLDREAMQRWVLSVGCVNFDLELGPDLEFLYPPLGISREERDNIAFSSFPDTSIFDDGSLVFSWRVREVPLDSSGSEPPTIKSIGDALQPAATAADEETPRPSMNKAALQNALAKAGKKPPTGNLSASGNRELPEPLIGPEGPLLASVPATSLFDTFKEALGDLWLLWECVLLAEPILVIAPEPKIASEAVWHMLDLIRPIPYAGDFRPYFHIHDYDFRTLVTKNKPQAGTLIAATNPFFATACGHWPHVLRVGKAAVKLITFKHNPNGGAGGAKKGPTVGGGIGGGHGAGGGGPDHIPGFTTKRKRRISKDRQLLKRLQDLAAAAAKNGGSDEAVQAACQAANVTMRRYFADLTERFLAPLNRYVASLVPASFDLGSPSEVPKIRPFNTTDFLASLKAHGTPLAIRSRSLPTGASVRQSVYVDFLRCPNFSLWLHSRVAAAEEEQRRRYIASLMQGDVTAFGSTRGEIETIDLYSRLVEEIRLVDVQLTTPTEPGPGSRWRTDKPAPAKDGSATPNKAVVGNTTEKRLRDQKAKLMQQLDRLCQTLPADLRSSLRRPA</sequence>
<dbReference type="PANTHER" id="PTHR13677:SF0">
    <property type="entry name" value="LD41638P"/>
    <property type="match status" value="1"/>
</dbReference>
<feature type="region of interest" description="Disordered" evidence="2">
    <location>
        <begin position="428"/>
        <end position="536"/>
    </location>
</feature>
<feature type="compositionally biased region" description="Low complexity" evidence="2">
    <location>
        <begin position="503"/>
        <end position="527"/>
    </location>
</feature>
<feature type="region of interest" description="Disordered" evidence="2">
    <location>
        <begin position="1027"/>
        <end position="1061"/>
    </location>
</feature>
<dbReference type="HOGENOM" id="CLU_268977_0_0_1"/>